<protein>
    <submittedName>
        <fullName evidence="1">Uncharacterized protein</fullName>
    </submittedName>
</protein>
<evidence type="ECO:0000313" key="1">
    <source>
        <dbReference type="EMBL" id="ASV30557.1"/>
    </source>
</evidence>
<dbReference type="RefSeq" id="WP_094997175.1">
    <property type="nucleotide sequence ID" value="NZ_BMJL01000003.1"/>
</dbReference>
<dbReference type="InterPro" id="IPR041375">
    <property type="entry name" value="VapC45_PIN-like"/>
</dbReference>
<name>A0A223V5T4_9FLAO</name>
<proteinExistence type="predicted"/>
<dbReference type="EMBL" id="CP022957">
    <property type="protein sequence ID" value="ASV30557.1"/>
    <property type="molecule type" value="Genomic_DNA"/>
</dbReference>
<dbReference type="Proteomes" id="UP000215244">
    <property type="component" value="Chromosome"/>
</dbReference>
<accession>A0A223V5T4</accession>
<dbReference type="KEGG" id="marb:CJ263_10230"/>
<reference evidence="1 2" key="1">
    <citation type="submission" date="2017-08" db="EMBL/GenBank/DDBJ databases">
        <title>The complete genome sequence of Maribacter sp. B1, isolated from deep-sea sediment.</title>
        <authorList>
            <person name="Wu Y.-H."/>
            <person name="Cheng H."/>
            <person name="Xu X.-W."/>
        </authorList>
    </citation>
    <scope>NUCLEOTIDE SEQUENCE [LARGE SCALE GENOMIC DNA]</scope>
    <source>
        <strain evidence="1 2">B1</strain>
    </source>
</reference>
<evidence type="ECO:0000313" key="2">
    <source>
        <dbReference type="Proteomes" id="UP000215244"/>
    </source>
</evidence>
<dbReference type="Pfam" id="PF18478">
    <property type="entry name" value="PIN_10"/>
    <property type="match status" value="1"/>
</dbReference>
<dbReference type="AlphaFoldDB" id="A0A223V5T4"/>
<gene>
    <name evidence="1" type="ORF">CJ263_10230</name>
</gene>
<sequence length="130" mass="15305">MEFFFDENFDNNIPDALNLIEKLEGKHSVSPTRRIFKPGIKDPNLIPKISKKKGVLVTFDRKALKAHIKLLKRHKVSVFALSFGSEKYSEKVHLILKSWKLIKEKVELHENLKQRPYFYKVSNNGLKEWK</sequence>
<organism evidence="1 2">
    <name type="scientific">Maribacter cobaltidurans</name>
    <dbReference type="NCBI Taxonomy" id="1178778"/>
    <lineage>
        <taxon>Bacteria</taxon>
        <taxon>Pseudomonadati</taxon>
        <taxon>Bacteroidota</taxon>
        <taxon>Flavobacteriia</taxon>
        <taxon>Flavobacteriales</taxon>
        <taxon>Flavobacteriaceae</taxon>
        <taxon>Maribacter</taxon>
    </lineage>
</organism>
<keyword evidence="2" id="KW-1185">Reference proteome</keyword>